<proteinExistence type="predicted"/>
<dbReference type="GO" id="GO:0005886">
    <property type="term" value="C:plasma membrane"/>
    <property type="evidence" value="ECO:0007669"/>
    <property type="project" value="TreeGrafter"/>
</dbReference>
<dbReference type="EMBL" id="ABYT01000063">
    <property type="protein sequence ID" value="EEC90297.1"/>
    <property type="molecule type" value="Genomic_DNA"/>
</dbReference>
<evidence type="ECO:0000256" key="2">
    <source>
        <dbReference type="ARBA" id="ARBA00022840"/>
    </source>
</evidence>
<dbReference type="PANTHER" id="PTHR32309:SF13">
    <property type="entry name" value="FERRIC ENTEROBACTIN TRANSPORT PROTEIN FEPE"/>
    <property type="match status" value="1"/>
</dbReference>
<organism evidence="4 5">
    <name type="scientific">Holdemanella biformis DSM 3989</name>
    <dbReference type="NCBI Taxonomy" id="518637"/>
    <lineage>
        <taxon>Bacteria</taxon>
        <taxon>Bacillati</taxon>
        <taxon>Bacillota</taxon>
        <taxon>Erysipelotrichia</taxon>
        <taxon>Erysipelotrichales</taxon>
        <taxon>Erysipelotrichaceae</taxon>
        <taxon>Holdemanella</taxon>
    </lineage>
</organism>
<evidence type="ECO:0000313" key="5">
    <source>
        <dbReference type="Proteomes" id="UP000004315"/>
    </source>
</evidence>
<dbReference type="SUPFAM" id="SSF52540">
    <property type="entry name" value="P-loop containing nucleoside triphosphate hydrolases"/>
    <property type="match status" value="1"/>
</dbReference>
<keyword evidence="2" id="KW-0067">ATP-binding</keyword>
<comment type="caution">
    <text evidence="4">The sequence shown here is derived from an EMBL/GenBank/DDBJ whole genome shotgun (WGS) entry which is preliminary data.</text>
</comment>
<dbReference type="RefSeq" id="WP_003864894.1">
    <property type="nucleotide sequence ID" value="NZ_DS996842.1"/>
</dbReference>
<reference evidence="4 5" key="2">
    <citation type="submission" date="2008-11" db="EMBL/GenBank/DDBJ databases">
        <title>Draft genome sequence of Eubacterium biforme (DSM 3989).</title>
        <authorList>
            <person name="Sudarsanam P."/>
            <person name="Ley R."/>
            <person name="Guruge J."/>
            <person name="Turnbaugh P.J."/>
            <person name="Mahowald M."/>
            <person name="Liep D."/>
            <person name="Gordon J."/>
        </authorList>
    </citation>
    <scope>NUCLEOTIDE SEQUENCE [LARGE SCALE GENOMIC DNA]</scope>
    <source>
        <strain evidence="4 5">DSM 3989</strain>
    </source>
</reference>
<dbReference type="NCBIfam" id="TIGR01007">
    <property type="entry name" value="eps_fam"/>
    <property type="match status" value="1"/>
</dbReference>
<evidence type="ECO:0000259" key="3">
    <source>
        <dbReference type="Pfam" id="PF01656"/>
    </source>
</evidence>
<sequence>MAKKKRNQFDVDEIYRGLRTNIEFSQMDEAMQVITCVSTVPNEGKSTIACNLARIMAAKYKNVLLIDCDLRNASVHKTLHISNRSGLTNIISEFQEGLSINSYEGVQQVQYDGGQTLTVITAGHRVPNPSEVLGSKRMGRFLEQARKEFGYIIIDSPPMAVASDTIPLSNVSDGVLYVVDAKSSDKRRVKTAINDLKRNGGHVIGVVLNKVDMSDENRYGYGYGYGYGGDGDGEKK</sequence>
<dbReference type="PANTHER" id="PTHR32309">
    <property type="entry name" value="TYROSINE-PROTEIN KINASE"/>
    <property type="match status" value="1"/>
</dbReference>
<dbReference type="InterPro" id="IPR050445">
    <property type="entry name" value="Bact_polysacc_biosynth/exp"/>
</dbReference>
<protein>
    <submittedName>
        <fullName evidence="4">Capsular exopolysaccharide family</fullName>
    </submittedName>
</protein>
<reference evidence="4 5" key="1">
    <citation type="submission" date="2008-10" db="EMBL/GenBank/DDBJ databases">
        <authorList>
            <person name="Fulton L."/>
            <person name="Clifton S."/>
            <person name="Fulton B."/>
            <person name="Xu J."/>
            <person name="Minx P."/>
            <person name="Pepin K.H."/>
            <person name="Johnson M."/>
            <person name="Bhonagiri V."/>
            <person name="Nash W.E."/>
            <person name="Mardis E.R."/>
            <person name="Wilson R.K."/>
        </authorList>
    </citation>
    <scope>NUCLEOTIDE SEQUENCE [LARGE SCALE GENOMIC DNA]</scope>
    <source>
        <strain evidence="4 5">DSM 3989</strain>
    </source>
</reference>
<dbReference type="CDD" id="cd05387">
    <property type="entry name" value="BY-kinase"/>
    <property type="match status" value="1"/>
</dbReference>
<dbReference type="Gene3D" id="3.40.50.300">
    <property type="entry name" value="P-loop containing nucleotide triphosphate hydrolases"/>
    <property type="match status" value="1"/>
</dbReference>
<keyword evidence="1" id="KW-0547">Nucleotide-binding</keyword>
<feature type="domain" description="CobQ/CobB/MinD/ParA nucleotide binding" evidence="3">
    <location>
        <begin position="35"/>
        <end position="216"/>
    </location>
</feature>
<name>B7CA81_9FIRM</name>
<dbReference type="InterPro" id="IPR005702">
    <property type="entry name" value="Wzc-like_C"/>
</dbReference>
<dbReference type="GO" id="GO:0005524">
    <property type="term" value="F:ATP binding"/>
    <property type="evidence" value="ECO:0007669"/>
    <property type="project" value="UniProtKB-KW"/>
</dbReference>
<dbReference type="Pfam" id="PF01656">
    <property type="entry name" value="CbiA"/>
    <property type="match status" value="1"/>
</dbReference>
<keyword evidence="5" id="KW-1185">Reference proteome</keyword>
<dbReference type="InterPro" id="IPR027417">
    <property type="entry name" value="P-loop_NTPase"/>
</dbReference>
<evidence type="ECO:0000256" key="1">
    <source>
        <dbReference type="ARBA" id="ARBA00022741"/>
    </source>
</evidence>
<evidence type="ECO:0000313" key="4">
    <source>
        <dbReference type="EMBL" id="EEC90297.1"/>
    </source>
</evidence>
<dbReference type="eggNOG" id="COG0489">
    <property type="taxonomic scope" value="Bacteria"/>
</dbReference>
<dbReference type="AlphaFoldDB" id="B7CA81"/>
<dbReference type="STRING" id="518637.EUBIFOR_01102"/>
<dbReference type="GO" id="GO:0004713">
    <property type="term" value="F:protein tyrosine kinase activity"/>
    <property type="evidence" value="ECO:0007669"/>
    <property type="project" value="TreeGrafter"/>
</dbReference>
<gene>
    <name evidence="4" type="ORF">EUBIFOR_01102</name>
</gene>
<dbReference type="Proteomes" id="UP000004315">
    <property type="component" value="Unassembled WGS sequence"/>
</dbReference>
<dbReference type="HOGENOM" id="CLU_052027_2_4_9"/>
<dbReference type="OrthoDB" id="9794577at2"/>
<dbReference type="InterPro" id="IPR002586">
    <property type="entry name" value="CobQ/CobB/MinD/ParA_Nub-bd_dom"/>
</dbReference>
<accession>B7CA81</accession>